<comment type="caution">
    <text evidence="2">The sequence shown here is derived from an EMBL/GenBank/DDBJ whole genome shotgun (WGS) entry which is preliminary data.</text>
</comment>
<dbReference type="EMBL" id="JARJCM010000183">
    <property type="protein sequence ID" value="KAJ7023734.1"/>
    <property type="molecule type" value="Genomic_DNA"/>
</dbReference>
<reference evidence="2" key="1">
    <citation type="submission" date="2023-03" db="EMBL/GenBank/DDBJ databases">
        <title>Massive genome expansion in bonnet fungi (Mycena s.s.) driven by repeated elements and novel gene families across ecological guilds.</title>
        <authorList>
            <consortium name="Lawrence Berkeley National Laboratory"/>
            <person name="Harder C.B."/>
            <person name="Miyauchi S."/>
            <person name="Viragh M."/>
            <person name="Kuo A."/>
            <person name="Thoen E."/>
            <person name="Andreopoulos B."/>
            <person name="Lu D."/>
            <person name="Skrede I."/>
            <person name="Drula E."/>
            <person name="Henrissat B."/>
            <person name="Morin E."/>
            <person name="Kohler A."/>
            <person name="Barry K."/>
            <person name="LaButti K."/>
            <person name="Morin E."/>
            <person name="Salamov A."/>
            <person name="Lipzen A."/>
            <person name="Mereny Z."/>
            <person name="Hegedus B."/>
            <person name="Baldrian P."/>
            <person name="Stursova M."/>
            <person name="Weitz H."/>
            <person name="Taylor A."/>
            <person name="Grigoriev I.V."/>
            <person name="Nagy L.G."/>
            <person name="Martin F."/>
            <person name="Kauserud H."/>
        </authorList>
    </citation>
    <scope>NUCLEOTIDE SEQUENCE</scope>
    <source>
        <strain evidence="2">CBHHK200</strain>
    </source>
</reference>
<evidence type="ECO:0000313" key="2">
    <source>
        <dbReference type="EMBL" id="KAJ7023734.1"/>
    </source>
</evidence>
<keyword evidence="1" id="KW-0812">Transmembrane</keyword>
<evidence type="ECO:0000256" key="1">
    <source>
        <dbReference type="SAM" id="Phobius"/>
    </source>
</evidence>
<keyword evidence="3" id="KW-1185">Reference proteome</keyword>
<keyword evidence="1" id="KW-1133">Transmembrane helix</keyword>
<evidence type="ECO:0000313" key="3">
    <source>
        <dbReference type="Proteomes" id="UP001218188"/>
    </source>
</evidence>
<dbReference type="AlphaFoldDB" id="A0AAD6S9H9"/>
<keyword evidence="1" id="KW-0472">Membrane</keyword>
<feature type="transmembrane region" description="Helical" evidence="1">
    <location>
        <begin position="48"/>
        <end position="65"/>
    </location>
</feature>
<gene>
    <name evidence="2" type="ORF">C8F04DRAFT_177025</name>
</gene>
<organism evidence="2 3">
    <name type="scientific">Mycena alexandri</name>
    <dbReference type="NCBI Taxonomy" id="1745969"/>
    <lineage>
        <taxon>Eukaryota</taxon>
        <taxon>Fungi</taxon>
        <taxon>Dikarya</taxon>
        <taxon>Basidiomycota</taxon>
        <taxon>Agaricomycotina</taxon>
        <taxon>Agaricomycetes</taxon>
        <taxon>Agaricomycetidae</taxon>
        <taxon>Agaricales</taxon>
        <taxon>Marasmiineae</taxon>
        <taxon>Mycenaceae</taxon>
        <taxon>Mycena</taxon>
    </lineage>
</organism>
<accession>A0AAD6S9H9</accession>
<proteinExistence type="predicted"/>
<protein>
    <submittedName>
        <fullName evidence="2">Uncharacterized protein</fullName>
    </submittedName>
</protein>
<dbReference type="Proteomes" id="UP001218188">
    <property type="component" value="Unassembled WGS sequence"/>
</dbReference>
<name>A0AAD6S9H9_9AGAR</name>
<sequence length="73" mass="7901">MLSPSSLDSATLQCFSLAALACRVLPTLAANILAKPLHVFDPERSNSFLPLILSWILTFFSLCLIPSPSPTLE</sequence>